<evidence type="ECO:0000259" key="2">
    <source>
        <dbReference type="PROSITE" id="PS51462"/>
    </source>
</evidence>
<dbReference type="InterPro" id="IPR015797">
    <property type="entry name" value="NUDIX_hydrolase-like_dom_sf"/>
</dbReference>
<feature type="domain" description="Nudix hydrolase" evidence="2">
    <location>
        <begin position="15"/>
        <end position="152"/>
    </location>
</feature>
<dbReference type="Gene3D" id="3.90.79.10">
    <property type="entry name" value="Nucleoside Triphosphate Pyrophosphohydrolase"/>
    <property type="match status" value="1"/>
</dbReference>
<dbReference type="PANTHER" id="PTHR43736">
    <property type="entry name" value="ADP-RIBOSE PYROPHOSPHATASE"/>
    <property type="match status" value="1"/>
</dbReference>
<dbReference type="InterPro" id="IPR054105">
    <property type="entry name" value="WHD_NrtR"/>
</dbReference>
<protein>
    <submittedName>
        <fullName evidence="3">NUDIX domain-containing protein</fullName>
    </submittedName>
</protein>
<dbReference type="SUPFAM" id="SSF55811">
    <property type="entry name" value="Nudix"/>
    <property type="match status" value="1"/>
</dbReference>
<dbReference type="InterPro" id="IPR036390">
    <property type="entry name" value="WH_DNA-bd_sf"/>
</dbReference>
<keyword evidence="1" id="KW-0378">Hydrolase</keyword>
<evidence type="ECO:0000313" key="4">
    <source>
        <dbReference type="Proteomes" id="UP001556631"/>
    </source>
</evidence>
<dbReference type="InterPro" id="IPR036388">
    <property type="entry name" value="WH-like_DNA-bd_sf"/>
</dbReference>
<name>A0ABV3SXC4_9ACTN</name>
<dbReference type="PANTHER" id="PTHR43736:SF4">
    <property type="entry name" value="SLR1690 PROTEIN"/>
    <property type="match status" value="1"/>
</dbReference>
<dbReference type="Pfam" id="PF21906">
    <property type="entry name" value="WHD_NrtR"/>
    <property type="match status" value="1"/>
</dbReference>
<sequence>MAHISSADYDPADFPPFAVTADLVVLTVRDDALCALVVRRGEEPYAGRRALPGGFVREREDLRDAAVRELAEETGLTPGAVHLEQLATYGAPDRDPRMRVVTVAHLALAPDLPTPAAGGDAAGAEWCPVEELLAGGGAELAFDHAAILRDGVERARSKLEYTPLGAAFCRPEFTVAELRRVYEIVWGVTLDPRNFHRKVTRTEGFLEPTGATTSRDGGRPAQLFRRGGVEVLYPPLLRRTP</sequence>
<evidence type="ECO:0000313" key="3">
    <source>
        <dbReference type="EMBL" id="MEX0427598.1"/>
    </source>
</evidence>
<gene>
    <name evidence="3" type="ORF">AB3X52_08210</name>
</gene>
<dbReference type="CDD" id="cd18873">
    <property type="entry name" value="NUDIX_NadM_like"/>
    <property type="match status" value="1"/>
</dbReference>
<accession>A0ABV3SXC4</accession>
<comment type="caution">
    <text evidence="3">The sequence shown here is derived from an EMBL/GenBank/DDBJ whole genome shotgun (WGS) entry which is preliminary data.</text>
</comment>
<evidence type="ECO:0000256" key="1">
    <source>
        <dbReference type="ARBA" id="ARBA00022801"/>
    </source>
</evidence>
<dbReference type="PROSITE" id="PS51462">
    <property type="entry name" value="NUDIX"/>
    <property type="match status" value="1"/>
</dbReference>
<dbReference type="Proteomes" id="UP001556631">
    <property type="component" value="Unassembled WGS sequence"/>
</dbReference>
<dbReference type="InterPro" id="IPR000086">
    <property type="entry name" value="NUDIX_hydrolase_dom"/>
</dbReference>
<dbReference type="Gene3D" id="1.10.10.10">
    <property type="entry name" value="Winged helix-like DNA-binding domain superfamily/Winged helix DNA-binding domain"/>
    <property type="match status" value="1"/>
</dbReference>
<reference evidence="3 4" key="1">
    <citation type="submission" date="2024-07" db="EMBL/GenBank/DDBJ databases">
        <authorList>
            <person name="Lee S."/>
            <person name="Kang M."/>
        </authorList>
    </citation>
    <scope>NUCLEOTIDE SEQUENCE [LARGE SCALE GENOMIC DNA]</scope>
    <source>
        <strain evidence="3 4">DS6</strain>
    </source>
</reference>
<keyword evidence="4" id="KW-1185">Reference proteome</keyword>
<proteinExistence type="predicted"/>
<dbReference type="InterPro" id="IPR020084">
    <property type="entry name" value="NUDIX_hydrolase_CS"/>
</dbReference>
<dbReference type="EMBL" id="JBFPJR010000011">
    <property type="protein sequence ID" value="MEX0427598.1"/>
    <property type="molecule type" value="Genomic_DNA"/>
</dbReference>
<organism evidence="3 4">
    <name type="scientific">Nocardioides eburneus</name>
    <dbReference type="NCBI Taxonomy" id="3231482"/>
    <lineage>
        <taxon>Bacteria</taxon>
        <taxon>Bacillati</taxon>
        <taxon>Actinomycetota</taxon>
        <taxon>Actinomycetes</taxon>
        <taxon>Propionibacteriales</taxon>
        <taxon>Nocardioidaceae</taxon>
        <taxon>Nocardioides</taxon>
    </lineage>
</organism>
<dbReference type="PROSITE" id="PS00893">
    <property type="entry name" value="NUDIX_BOX"/>
    <property type="match status" value="1"/>
</dbReference>
<dbReference type="RefSeq" id="WP_367993137.1">
    <property type="nucleotide sequence ID" value="NZ_JBFPJR010000011.1"/>
</dbReference>
<dbReference type="SUPFAM" id="SSF46785">
    <property type="entry name" value="Winged helix' DNA-binding domain"/>
    <property type="match status" value="1"/>
</dbReference>
<dbReference type="Pfam" id="PF00293">
    <property type="entry name" value="NUDIX"/>
    <property type="match status" value="1"/>
</dbReference>